<feature type="region of interest" description="Disordered" evidence="1">
    <location>
        <begin position="158"/>
        <end position="192"/>
    </location>
</feature>
<feature type="compositionally biased region" description="Low complexity" evidence="1">
    <location>
        <begin position="97"/>
        <end position="110"/>
    </location>
</feature>
<organism evidence="2 3">
    <name type="scientific">Zea mays</name>
    <name type="common">Maize</name>
    <dbReference type="NCBI Taxonomy" id="4577"/>
    <lineage>
        <taxon>Eukaryota</taxon>
        <taxon>Viridiplantae</taxon>
        <taxon>Streptophyta</taxon>
        <taxon>Embryophyta</taxon>
        <taxon>Tracheophyta</taxon>
        <taxon>Spermatophyta</taxon>
        <taxon>Magnoliopsida</taxon>
        <taxon>Liliopsida</taxon>
        <taxon>Poales</taxon>
        <taxon>Poaceae</taxon>
        <taxon>PACMAD clade</taxon>
        <taxon>Panicoideae</taxon>
        <taxon>Andropogonodae</taxon>
        <taxon>Andropogoneae</taxon>
        <taxon>Tripsacinae</taxon>
        <taxon>Zea</taxon>
    </lineage>
</organism>
<evidence type="ECO:0000313" key="2">
    <source>
        <dbReference type="EnsemblPlants" id="Zm00001eb058090_P001"/>
    </source>
</evidence>
<name>A0A804M4E1_MAIZE</name>
<evidence type="ECO:0000256" key="1">
    <source>
        <dbReference type="SAM" id="MobiDB-lite"/>
    </source>
</evidence>
<reference evidence="3" key="1">
    <citation type="submission" date="2015-12" db="EMBL/GenBank/DDBJ databases">
        <title>Update maize B73 reference genome by single molecule sequencing technologies.</title>
        <authorList>
            <consortium name="Maize Genome Sequencing Project"/>
            <person name="Ware D."/>
        </authorList>
    </citation>
    <scope>NUCLEOTIDE SEQUENCE [LARGE SCALE GENOMIC DNA]</scope>
    <source>
        <strain evidence="3">cv. B73</strain>
    </source>
</reference>
<accession>A0A804M4E1</accession>
<keyword evidence="3" id="KW-1185">Reference proteome</keyword>
<feature type="region of interest" description="Disordered" evidence="1">
    <location>
        <begin position="97"/>
        <end position="118"/>
    </location>
</feature>
<sequence>MTLPLVKRRQGFETSPRFMAFSFTRCQRVAEQKFATITAHGRESFSQIGLTALSHVVASAPFHTASCLPLTLAIAFASADRATTSRCCIRLIGPPRATTSRRSSRPLPATGSPLTGGTERRVTDIVVARKHSCSALDVAFHALEAEARDAKMEARIRLVREQRAAPPPTLSSRSRGVLRPPNRSQGEPLRRR</sequence>
<dbReference type="Gramene" id="Zm00001eb058090_T001">
    <property type="protein sequence ID" value="Zm00001eb058090_P001"/>
    <property type="gene ID" value="Zm00001eb058090"/>
</dbReference>
<dbReference type="EnsemblPlants" id="Zm00001eb058090_T001">
    <property type="protein sequence ID" value="Zm00001eb058090_P001"/>
    <property type="gene ID" value="Zm00001eb058090"/>
</dbReference>
<protein>
    <submittedName>
        <fullName evidence="2">Uncharacterized protein</fullName>
    </submittedName>
</protein>
<reference evidence="2" key="2">
    <citation type="submission" date="2019-07" db="EMBL/GenBank/DDBJ databases">
        <authorList>
            <person name="Seetharam A."/>
            <person name="Woodhouse M."/>
            <person name="Cannon E."/>
        </authorList>
    </citation>
    <scope>NUCLEOTIDE SEQUENCE [LARGE SCALE GENOMIC DNA]</scope>
    <source>
        <strain evidence="2">cv. B73</strain>
    </source>
</reference>
<evidence type="ECO:0000313" key="3">
    <source>
        <dbReference type="Proteomes" id="UP000007305"/>
    </source>
</evidence>
<reference evidence="2" key="3">
    <citation type="submission" date="2021-05" db="UniProtKB">
        <authorList>
            <consortium name="EnsemblPlants"/>
        </authorList>
    </citation>
    <scope>IDENTIFICATION</scope>
    <source>
        <strain evidence="2">cv. B73</strain>
    </source>
</reference>
<dbReference type="Proteomes" id="UP000007305">
    <property type="component" value="Chromosome 1"/>
</dbReference>
<dbReference type="InParanoid" id="A0A804M4E1"/>
<proteinExistence type="predicted"/>
<dbReference type="AlphaFoldDB" id="A0A804M4E1"/>